<name>A0AAV2G7I1_9ROSI</name>
<feature type="transmembrane region" description="Helical" evidence="1">
    <location>
        <begin position="6"/>
        <end position="23"/>
    </location>
</feature>
<proteinExistence type="predicted"/>
<evidence type="ECO:0000256" key="1">
    <source>
        <dbReference type="SAM" id="Phobius"/>
    </source>
</evidence>
<evidence type="ECO:0000313" key="3">
    <source>
        <dbReference type="Proteomes" id="UP001497516"/>
    </source>
</evidence>
<keyword evidence="1" id="KW-0812">Transmembrane</keyword>
<gene>
    <name evidence="2" type="ORF">LTRI10_LOCUS45485</name>
</gene>
<protein>
    <submittedName>
        <fullName evidence="2">Uncharacterized protein</fullName>
    </submittedName>
</protein>
<dbReference type="EMBL" id="OZ034821">
    <property type="protein sequence ID" value="CAL1405713.1"/>
    <property type="molecule type" value="Genomic_DNA"/>
</dbReference>
<sequence>MFLRPIFTFLFILSFVFVLFIKHEYEHDTSTNRHDTIRTVPGPGVAKLTNGLAWHGTKTDGLCQARHEINGLEACPCRPKHDPAPMYTCDYTDIIY</sequence>
<keyword evidence="1" id="KW-1133">Transmembrane helix</keyword>
<keyword evidence="3" id="KW-1185">Reference proteome</keyword>
<organism evidence="2 3">
    <name type="scientific">Linum trigynum</name>
    <dbReference type="NCBI Taxonomy" id="586398"/>
    <lineage>
        <taxon>Eukaryota</taxon>
        <taxon>Viridiplantae</taxon>
        <taxon>Streptophyta</taxon>
        <taxon>Embryophyta</taxon>
        <taxon>Tracheophyta</taxon>
        <taxon>Spermatophyta</taxon>
        <taxon>Magnoliopsida</taxon>
        <taxon>eudicotyledons</taxon>
        <taxon>Gunneridae</taxon>
        <taxon>Pentapetalae</taxon>
        <taxon>rosids</taxon>
        <taxon>fabids</taxon>
        <taxon>Malpighiales</taxon>
        <taxon>Linaceae</taxon>
        <taxon>Linum</taxon>
    </lineage>
</organism>
<evidence type="ECO:0000313" key="2">
    <source>
        <dbReference type="EMBL" id="CAL1405713.1"/>
    </source>
</evidence>
<reference evidence="2 3" key="1">
    <citation type="submission" date="2024-04" db="EMBL/GenBank/DDBJ databases">
        <authorList>
            <person name="Fracassetti M."/>
        </authorList>
    </citation>
    <scope>NUCLEOTIDE SEQUENCE [LARGE SCALE GENOMIC DNA]</scope>
</reference>
<keyword evidence="1" id="KW-0472">Membrane</keyword>
<dbReference type="Proteomes" id="UP001497516">
    <property type="component" value="Chromosome 8"/>
</dbReference>
<dbReference type="AlphaFoldDB" id="A0AAV2G7I1"/>
<accession>A0AAV2G7I1</accession>